<protein>
    <submittedName>
        <fullName evidence="2">Uncharacterized protein</fullName>
    </submittedName>
</protein>
<reference evidence="2 3" key="1">
    <citation type="submission" date="2024-09" db="EMBL/GenBank/DDBJ databases">
        <title>Chromosome-scale assembly of Riccia fluitans.</title>
        <authorList>
            <person name="Paukszto L."/>
            <person name="Sawicki J."/>
            <person name="Karawczyk K."/>
            <person name="Piernik-Szablinska J."/>
            <person name="Szczecinska M."/>
            <person name="Mazdziarz M."/>
        </authorList>
    </citation>
    <scope>NUCLEOTIDE SEQUENCE [LARGE SCALE GENOMIC DNA]</scope>
    <source>
        <strain evidence="2">Rf_01</strain>
        <tissue evidence="2">Aerial parts of the thallus</tissue>
    </source>
</reference>
<comment type="caution">
    <text evidence="2">The sequence shown here is derived from an EMBL/GenBank/DDBJ whole genome shotgun (WGS) entry which is preliminary data.</text>
</comment>
<evidence type="ECO:0000256" key="1">
    <source>
        <dbReference type="SAM" id="MobiDB-lite"/>
    </source>
</evidence>
<feature type="region of interest" description="Disordered" evidence="1">
    <location>
        <begin position="1"/>
        <end position="38"/>
    </location>
</feature>
<organism evidence="2 3">
    <name type="scientific">Riccia fluitans</name>
    <dbReference type="NCBI Taxonomy" id="41844"/>
    <lineage>
        <taxon>Eukaryota</taxon>
        <taxon>Viridiplantae</taxon>
        <taxon>Streptophyta</taxon>
        <taxon>Embryophyta</taxon>
        <taxon>Marchantiophyta</taxon>
        <taxon>Marchantiopsida</taxon>
        <taxon>Marchantiidae</taxon>
        <taxon>Marchantiales</taxon>
        <taxon>Ricciaceae</taxon>
        <taxon>Riccia</taxon>
    </lineage>
</organism>
<dbReference type="Proteomes" id="UP001605036">
    <property type="component" value="Unassembled WGS sequence"/>
</dbReference>
<name>A0ABD1Z949_9MARC</name>
<evidence type="ECO:0000313" key="3">
    <source>
        <dbReference type="Proteomes" id="UP001605036"/>
    </source>
</evidence>
<evidence type="ECO:0000313" key="2">
    <source>
        <dbReference type="EMBL" id="KAL2643923.1"/>
    </source>
</evidence>
<dbReference type="EMBL" id="JBHFFA010000002">
    <property type="protein sequence ID" value="KAL2643923.1"/>
    <property type="molecule type" value="Genomic_DNA"/>
</dbReference>
<dbReference type="AlphaFoldDB" id="A0ABD1Z949"/>
<proteinExistence type="predicted"/>
<gene>
    <name evidence="2" type="ORF">R1flu_011510</name>
</gene>
<sequence length="107" mass="12797">MEDKPYEEEGNEEEVENEEEEEEDGKEEEDDKEEKEERNYKCKFKTSKFIDDMANEDEIEVEEGPRKRRNGQATQYIDDIVAVASDEEEEKLESGEEEMFIRMKAWT</sequence>
<keyword evidence="3" id="KW-1185">Reference proteome</keyword>
<feature type="compositionally biased region" description="Acidic residues" evidence="1">
    <location>
        <begin position="1"/>
        <end position="34"/>
    </location>
</feature>
<accession>A0ABD1Z949</accession>